<dbReference type="eggNOG" id="ENOG50329WD">
    <property type="taxonomic scope" value="Bacteria"/>
</dbReference>
<dbReference type="HOGENOM" id="CLU_622324_0_0_5"/>
<feature type="compositionally biased region" description="Polar residues" evidence="1">
    <location>
        <begin position="169"/>
        <end position="180"/>
    </location>
</feature>
<feature type="region of interest" description="Disordered" evidence="1">
    <location>
        <begin position="153"/>
        <end position="208"/>
    </location>
</feature>
<evidence type="ECO:0000313" key="2">
    <source>
        <dbReference type="EMBL" id="EAQ07401.1"/>
    </source>
</evidence>
<dbReference type="EMBL" id="AAMS01000002">
    <property type="protein sequence ID" value="EAQ07401.1"/>
    <property type="molecule type" value="Genomic_DNA"/>
</dbReference>
<sequence>MTEYIFRASDPDTAMEKAVRELGDDAMILSVRKMGDVTEVRATRESDMADQLQWDDRKPQSWPSDAMDLGAAMRTARARRNGSDPAPTPRRAADTNAAPTREKSTDMGVTAAPVARPAEEPETILDATQFEELFRQRLAQAPDDQPEIVSNAAEPVSRQQDPVERETATAPNSSAAQTVPWTPDQPDSADTWNEDRAPAAQVPAAERPSATILNEGAVAQHRISIFDYGFPEDIAQSCAVAPDLHTLQAQQDHACHLLAARITDDAEISLVHENKALFLFGPPGAGKTTVAAQLAFERLRTTAFQPRLVQVPQKGFVSCGRLQQYATLLNSEFRTLSFEDNEDIARNDIIDCDLTEPDAIAEALEWVTERSSGSDVSPLLIIPSTWSIAAIKQYTMMFEAICPATVLTHMDIGGIDIAGLSAMADANIKLIAANETRKITEGLTLVDRDSVERFLQVTLATSVADDQQSSTRH</sequence>
<comment type="caution">
    <text evidence="2">The sequence shown here is derived from an EMBL/GenBank/DDBJ whole genome shotgun (WGS) entry which is preliminary data.</text>
</comment>
<name>A3V220_9RHOB</name>
<evidence type="ECO:0008006" key="4">
    <source>
        <dbReference type="Google" id="ProtNLM"/>
    </source>
</evidence>
<dbReference type="STRING" id="314232.SKA53_11228"/>
<reference evidence="2 3" key="1">
    <citation type="submission" date="2006-01" db="EMBL/GenBank/DDBJ databases">
        <authorList>
            <person name="Hagstrom A."/>
            <person name="Ferriera S."/>
            <person name="Johnson J."/>
            <person name="Kravitz S."/>
            <person name="Halpern A."/>
            <person name="Remington K."/>
            <person name="Beeson K."/>
            <person name="Tran B."/>
            <person name="Rogers Y.-H."/>
            <person name="Friedman R."/>
            <person name="Venter J.C."/>
        </authorList>
    </citation>
    <scope>NUCLEOTIDE SEQUENCE [LARGE SCALE GENOMIC DNA]</scope>
    <source>
        <strain evidence="2 3">SKA53</strain>
    </source>
</reference>
<evidence type="ECO:0000256" key="1">
    <source>
        <dbReference type="SAM" id="MobiDB-lite"/>
    </source>
</evidence>
<keyword evidence="3" id="KW-1185">Reference proteome</keyword>
<protein>
    <recommendedName>
        <fullName evidence="4">Flagella-associated GTP-binding protein</fullName>
    </recommendedName>
</protein>
<dbReference type="AlphaFoldDB" id="A3V220"/>
<dbReference type="Proteomes" id="UP000004507">
    <property type="component" value="Unassembled WGS sequence"/>
</dbReference>
<feature type="region of interest" description="Disordered" evidence="1">
    <location>
        <begin position="43"/>
        <end position="122"/>
    </location>
</feature>
<dbReference type="InterPro" id="IPR027417">
    <property type="entry name" value="P-loop_NTPase"/>
</dbReference>
<dbReference type="RefSeq" id="WP_007206187.1">
    <property type="nucleotide sequence ID" value="NZ_CH672414.1"/>
</dbReference>
<accession>A3V220</accession>
<proteinExistence type="predicted"/>
<gene>
    <name evidence="2" type="ORF">SKA53_11228</name>
</gene>
<evidence type="ECO:0000313" key="3">
    <source>
        <dbReference type="Proteomes" id="UP000004507"/>
    </source>
</evidence>
<dbReference type="OrthoDB" id="7322951at2"/>
<dbReference type="SUPFAM" id="SSF52540">
    <property type="entry name" value="P-loop containing nucleoside triphosphate hydrolases"/>
    <property type="match status" value="1"/>
</dbReference>
<dbReference type="Gene3D" id="3.40.50.300">
    <property type="entry name" value="P-loop containing nucleotide triphosphate hydrolases"/>
    <property type="match status" value="1"/>
</dbReference>
<organism evidence="2 3">
    <name type="scientific">Yoonia vestfoldensis SKA53</name>
    <dbReference type="NCBI Taxonomy" id="314232"/>
    <lineage>
        <taxon>Bacteria</taxon>
        <taxon>Pseudomonadati</taxon>
        <taxon>Pseudomonadota</taxon>
        <taxon>Alphaproteobacteria</taxon>
        <taxon>Rhodobacterales</taxon>
        <taxon>Paracoccaceae</taxon>
        <taxon>Yoonia</taxon>
    </lineage>
</organism>